<feature type="compositionally biased region" description="Acidic residues" evidence="1">
    <location>
        <begin position="68"/>
        <end position="89"/>
    </location>
</feature>
<dbReference type="EMBL" id="BKCJ010005848">
    <property type="protein sequence ID" value="GEU68971.1"/>
    <property type="molecule type" value="Genomic_DNA"/>
</dbReference>
<dbReference type="Gene3D" id="3.30.70.270">
    <property type="match status" value="3"/>
</dbReference>
<dbReference type="CDD" id="cd01647">
    <property type="entry name" value="RT_LTR"/>
    <property type="match status" value="1"/>
</dbReference>
<protein>
    <submittedName>
        <fullName evidence="3">Putative reverse transcriptase domain-containing protein</fullName>
    </submittedName>
</protein>
<dbReference type="FunFam" id="3.30.70.270:FF:000020">
    <property type="entry name" value="Transposon Tf2-6 polyprotein-like Protein"/>
    <property type="match status" value="1"/>
</dbReference>
<dbReference type="SUPFAM" id="SSF56672">
    <property type="entry name" value="DNA/RNA polymerases"/>
    <property type="match status" value="1"/>
</dbReference>
<reference evidence="3" key="1">
    <citation type="journal article" date="2019" name="Sci. Rep.">
        <title>Draft genome of Tanacetum cinerariifolium, the natural source of mosquito coil.</title>
        <authorList>
            <person name="Yamashiro T."/>
            <person name="Shiraishi A."/>
            <person name="Satake H."/>
            <person name="Nakayama K."/>
        </authorList>
    </citation>
    <scope>NUCLEOTIDE SEQUENCE</scope>
</reference>
<organism evidence="3">
    <name type="scientific">Tanacetum cinerariifolium</name>
    <name type="common">Dalmatian daisy</name>
    <name type="synonym">Chrysanthemum cinerariifolium</name>
    <dbReference type="NCBI Taxonomy" id="118510"/>
    <lineage>
        <taxon>Eukaryota</taxon>
        <taxon>Viridiplantae</taxon>
        <taxon>Streptophyta</taxon>
        <taxon>Embryophyta</taxon>
        <taxon>Tracheophyta</taxon>
        <taxon>Spermatophyta</taxon>
        <taxon>Magnoliopsida</taxon>
        <taxon>eudicotyledons</taxon>
        <taxon>Gunneridae</taxon>
        <taxon>Pentapetalae</taxon>
        <taxon>asterids</taxon>
        <taxon>campanulids</taxon>
        <taxon>Asterales</taxon>
        <taxon>Asteraceae</taxon>
        <taxon>Asteroideae</taxon>
        <taxon>Anthemideae</taxon>
        <taxon>Anthemidinae</taxon>
        <taxon>Tanacetum</taxon>
    </lineage>
</organism>
<dbReference type="PANTHER" id="PTHR24559">
    <property type="entry name" value="TRANSPOSON TY3-I GAG-POL POLYPROTEIN"/>
    <property type="match status" value="1"/>
</dbReference>
<feature type="region of interest" description="Disordered" evidence="1">
    <location>
        <begin position="528"/>
        <end position="548"/>
    </location>
</feature>
<evidence type="ECO:0000313" key="3">
    <source>
        <dbReference type="EMBL" id="GEU68971.1"/>
    </source>
</evidence>
<dbReference type="PANTHER" id="PTHR24559:SF427">
    <property type="entry name" value="RNA-DIRECTED DNA POLYMERASE"/>
    <property type="match status" value="1"/>
</dbReference>
<gene>
    <name evidence="3" type="ORF">Tci_040949</name>
</gene>
<dbReference type="AlphaFoldDB" id="A0A6L2M4U0"/>
<dbReference type="InterPro" id="IPR043128">
    <property type="entry name" value="Rev_trsase/Diguanyl_cyclase"/>
</dbReference>
<comment type="caution">
    <text evidence="3">The sequence shown here is derived from an EMBL/GenBank/DDBJ whole genome shotgun (WGS) entry which is preliminary data.</text>
</comment>
<dbReference type="InterPro" id="IPR053134">
    <property type="entry name" value="RNA-dir_DNA_polymerase"/>
</dbReference>
<dbReference type="InterPro" id="IPR043502">
    <property type="entry name" value="DNA/RNA_pol_sf"/>
</dbReference>
<evidence type="ECO:0000256" key="1">
    <source>
        <dbReference type="SAM" id="MobiDB-lite"/>
    </source>
</evidence>
<proteinExistence type="predicted"/>
<feature type="compositionally biased region" description="Basic residues" evidence="1">
    <location>
        <begin position="536"/>
        <end position="548"/>
    </location>
</feature>
<dbReference type="GO" id="GO:0003964">
    <property type="term" value="F:RNA-directed DNA polymerase activity"/>
    <property type="evidence" value="ECO:0007669"/>
    <property type="project" value="UniProtKB-KW"/>
</dbReference>
<evidence type="ECO:0000259" key="2">
    <source>
        <dbReference type="Pfam" id="PF17919"/>
    </source>
</evidence>
<feature type="region of interest" description="Disordered" evidence="1">
    <location>
        <begin position="16"/>
        <end position="96"/>
    </location>
</feature>
<accession>A0A6L2M4U0</accession>
<keyword evidence="3" id="KW-0548">Nucleotidyltransferase</keyword>
<dbReference type="Pfam" id="PF17919">
    <property type="entry name" value="RT_RNaseH_2"/>
    <property type="match status" value="1"/>
</dbReference>
<name>A0A6L2M4U0_TANCI</name>
<sequence length="925" mass="105510">MIPQDPYAYVEAALQAPPSTDYVPGHRELAQAPPPLEFVPKPVYPEFMPLEDDEDPKEDLTDYPTNKEDDDDDEEEEDEDEDEDEDEEEHPAPAESIPSLLVHHTIAMISISAQAPVPFLSKTEVTRLLAIPTLSPSPLTPYSLPLPQIPSLQLPASPTYPLGYRALMIRLRAELPSTSHPPPPIVLLHTRVSMAMMRAAIPSTYILAPRSKTQLSETPPSGTPSLLPIPLPTLSPPLLLPSTDYKADVLEVTLPPRKRLCIALCPRFEVRESSSAPTAWPTRGFKADYGFVSTLDAEIRCDPDREIAYGIIDVWEDPNEIVEEIPTTNVAKLGQRMTDFVTTVRHDTDEIYERLDDAYDDRLLMSGQLNMLRRDRRSHACTARLIKTCDADKSQNGKDSHDSGMVVRRQSPPAREYTYLDFIKCKPLYFKGTEGVVELTRWFERMETVFHISNCTVENQIKFATCTLLESALTWMFPEESDKIERYVGDFYDMIDESVMASKSKTMQDAVEFANELMDKKTRTFAKSHTENKGSLRTRQRTIRTNNKTRSKTLTGLTLLGLAVIVYAKKIIRIPWGNETLIVRGNKSDQGNKTRLNIISCTKMQKYMLKGCHVFLVHVTTKETEDKSKKKLLEDVPIVHDFLEVFPEDLPARAPYRLAPFEMKELSDQLKELSGKGFIRPSSSPWGAPVLFVKKKDGSFRMCIDYRELNKLTVKNRYPYPRIDDLFDQLQGSSVYSNIDLRLGYHQLQNVPAVFIDLMNRVCKPYLDKFVIVFIHDILIYSKSKEEHEEHLNQGVHVDPAKIESIKDWASPKTPMKICQFLGLDDYYRRFIKEFSKIAKLMTKLTQKKVKFDRGDKQEADFQLLKQKLCSAPILALLEGSKDFIVYCDASIKGLDVVLMQREKVIAYASCQLKIHEKNYTTHDL</sequence>
<dbReference type="InterPro" id="IPR041577">
    <property type="entry name" value="RT_RNaseH_2"/>
</dbReference>
<keyword evidence="3" id="KW-0695">RNA-directed DNA polymerase</keyword>
<feature type="domain" description="Reverse transcriptase/retrotransposon-derived protein RNase H-like" evidence="2">
    <location>
        <begin position="856"/>
        <end position="924"/>
    </location>
</feature>
<dbReference type="Gene3D" id="3.10.10.10">
    <property type="entry name" value="HIV Type 1 Reverse Transcriptase, subunit A, domain 1"/>
    <property type="match status" value="1"/>
</dbReference>
<keyword evidence="3" id="KW-0808">Transferase</keyword>